<organism evidence="2 3">
    <name type="scientific">Pseudonocardia kunmingensis</name>
    <dbReference type="NCBI Taxonomy" id="630975"/>
    <lineage>
        <taxon>Bacteria</taxon>
        <taxon>Bacillati</taxon>
        <taxon>Actinomycetota</taxon>
        <taxon>Actinomycetes</taxon>
        <taxon>Pseudonocardiales</taxon>
        <taxon>Pseudonocardiaceae</taxon>
        <taxon>Pseudonocardia</taxon>
    </lineage>
</organism>
<name>A0A543E3H4_9PSEU</name>
<proteinExistence type="predicted"/>
<accession>A0A543E3H4</accession>
<gene>
    <name evidence="2" type="ORF">FB558_2939</name>
</gene>
<sequence length="47" mass="4816">MRSAGAVAALAVVVVRIRATSAAMRLGRSGRAAATQPHGWVGNRNAE</sequence>
<feature type="region of interest" description="Disordered" evidence="1">
    <location>
        <begin position="26"/>
        <end position="47"/>
    </location>
</feature>
<reference evidence="2 3" key="1">
    <citation type="submission" date="2019-06" db="EMBL/GenBank/DDBJ databases">
        <title>Sequencing the genomes of 1000 actinobacteria strains.</title>
        <authorList>
            <person name="Klenk H.-P."/>
        </authorList>
    </citation>
    <scope>NUCLEOTIDE SEQUENCE [LARGE SCALE GENOMIC DNA]</scope>
    <source>
        <strain evidence="2 3">DSM 45301</strain>
    </source>
</reference>
<comment type="caution">
    <text evidence="2">The sequence shown here is derived from an EMBL/GenBank/DDBJ whole genome shotgun (WGS) entry which is preliminary data.</text>
</comment>
<keyword evidence="3" id="KW-1185">Reference proteome</keyword>
<dbReference type="EMBL" id="VFPA01000001">
    <property type="protein sequence ID" value="TQM16136.1"/>
    <property type="molecule type" value="Genomic_DNA"/>
</dbReference>
<protein>
    <submittedName>
        <fullName evidence="2">Uncharacterized protein</fullName>
    </submittedName>
</protein>
<evidence type="ECO:0000256" key="1">
    <source>
        <dbReference type="SAM" id="MobiDB-lite"/>
    </source>
</evidence>
<evidence type="ECO:0000313" key="3">
    <source>
        <dbReference type="Proteomes" id="UP000315677"/>
    </source>
</evidence>
<dbReference type="Proteomes" id="UP000315677">
    <property type="component" value="Unassembled WGS sequence"/>
</dbReference>
<dbReference type="AlphaFoldDB" id="A0A543E3H4"/>
<evidence type="ECO:0000313" key="2">
    <source>
        <dbReference type="EMBL" id="TQM16136.1"/>
    </source>
</evidence>